<keyword evidence="2" id="KW-1185">Reference proteome</keyword>
<organism evidence="1 2">
    <name type="scientific">Oleiphilus messinensis</name>
    <dbReference type="NCBI Taxonomy" id="141451"/>
    <lineage>
        <taxon>Bacteria</taxon>
        <taxon>Pseudomonadati</taxon>
        <taxon>Pseudomonadota</taxon>
        <taxon>Gammaproteobacteria</taxon>
        <taxon>Oceanospirillales</taxon>
        <taxon>Oleiphilaceae</taxon>
        <taxon>Oleiphilus</taxon>
    </lineage>
</organism>
<name>A0A1Y0I9E6_9GAMM</name>
<dbReference type="EMBL" id="CP021425">
    <property type="protein sequence ID" value="ARU57138.1"/>
    <property type="molecule type" value="Genomic_DNA"/>
</dbReference>
<protein>
    <submittedName>
        <fullName evidence="1">Uncharacterized protein</fullName>
    </submittedName>
</protein>
<evidence type="ECO:0000313" key="1">
    <source>
        <dbReference type="EMBL" id="ARU57138.1"/>
    </source>
</evidence>
<dbReference type="Proteomes" id="UP000196027">
    <property type="component" value="Chromosome"/>
</dbReference>
<dbReference type="AlphaFoldDB" id="A0A1Y0I9E6"/>
<accession>A0A1Y0I9E6</accession>
<proteinExistence type="predicted"/>
<dbReference type="KEGG" id="ome:OLMES_3095"/>
<gene>
    <name evidence="1" type="ORF">OLMES_3095</name>
</gene>
<evidence type="ECO:0000313" key="2">
    <source>
        <dbReference type="Proteomes" id="UP000196027"/>
    </source>
</evidence>
<sequence>MPRLNVKNTAQRPKLYYHSVKLKYHSVTIIAETGLAIANVDTAKLIK</sequence>
<reference evidence="1 2" key="1">
    <citation type="submission" date="2017-05" db="EMBL/GenBank/DDBJ databases">
        <title>Genomic insights into alkan degradation activity of Oleiphilus messinensis.</title>
        <authorList>
            <person name="Kozyavkin S.A."/>
            <person name="Slesarev A.I."/>
            <person name="Golyshin P.N."/>
            <person name="Korzhenkov A."/>
            <person name="Golyshina O.N."/>
            <person name="Toshchakov S.V."/>
        </authorList>
    </citation>
    <scope>NUCLEOTIDE SEQUENCE [LARGE SCALE GENOMIC DNA]</scope>
    <source>
        <strain evidence="1 2">ME102</strain>
    </source>
</reference>